<dbReference type="PRINTS" id="PR00042">
    <property type="entry name" value="LEUZIPPRFOS"/>
</dbReference>
<dbReference type="Pfam" id="PF00170">
    <property type="entry name" value="bZIP_1"/>
    <property type="match status" value="1"/>
</dbReference>
<evidence type="ECO:0000256" key="5">
    <source>
        <dbReference type="ARBA" id="ARBA00023242"/>
    </source>
</evidence>
<evidence type="ECO:0000256" key="4">
    <source>
        <dbReference type="ARBA" id="ARBA00023163"/>
    </source>
</evidence>
<name>A0A1I8MXB5_MUSDO</name>
<organism evidence="9">
    <name type="scientific">Musca domestica</name>
    <name type="common">House fly</name>
    <dbReference type="NCBI Taxonomy" id="7370"/>
    <lineage>
        <taxon>Eukaryota</taxon>
        <taxon>Metazoa</taxon>
        <taxon>Ecdysozoa</taxon>
        <taxon>Arthropoda</taxon>
        <taxon>Hexapoda</taxon>
        <taxon>Insecta</taxon>
        <taxon>Pterygota</taxon>
        <taxon>Neoptera</taxon>
        <taxon>Endopterygota</taxon>
        <taxon>Diptera</taxon>
        <taxon>Brachycera</taxon>
        <taxon>Muscomorpha</taxon>
        <taxon>Muscoidea</taxon>
        <taxon>Muscidae</taxon>
        <taxon>Musca</taxon>
    </lineage>
</organism>
<keyword evidence="2" id="KW-0805">Transcription regulation</keyword>
<feature type="region of interest" description="Disordered" evidence="7">
    <location>
        <begin position="70"/>
        <end position="94"/>
    </location>
</feature>
<feature type="compositionally biased region" description="Acidic residues" evidence="7">
    <location>
        <begin position="141"/>
        <end position="150"/>
    </location>
</feature>
<feature type="compositionally biased region" description="Low complexity" evidence="7">
    <location>
        <begin position="271"/>
        <end position="290"/>
    </location>
</feature>
<evidence type="ECO:0000256" key="1">
    <source>
        <dbReference type="ARBA" id="ARBA00004123"/>
    </source>
</evidence>
<dbReference type="eggNOG" id="KOG1414">
    <property type="taxonomic scope" value="Eukaryota"/>
</dbReference>
<gene>
    <name evidence="9" type="primary">101898707</name>
</gene>
<reference evidence="9" key="1">
    <citation type="submission" date="2020-05" db="UniProtKB">
        <authorList>
            <consortium name="EnsemblMetazoa"/>
        </authorList>
    </citation>
    <scope>IDENTIFICATION</scope>
    <source>
        <strain evidence="9">Aabys</strain>
    </source>
</reference>
<dbReference type="VEuPathDB" id="VectorBase:MDOA009377"/>
<feature type="coiled-coil region" evidence="6">
    <location>
        <begin position="185"/>
        <end position="226"/>
    </location>
</feature>
<proteinExistence type="predicted"/>
<dbReference type="Gene3D" id="1.20.5.170">
    <property type="match status" value="1"/>
</dbReference>
<dbReference type="SMART" id="SM00338">
    <property type="entry name" value="BRLZ"/>
    <property type="match status" value="1"/>
</dbReference>
<dbReference type="PANTHER" id="PTHR23351">
    <property type="entry name" value="FOS TRANSCRIPTION FACTOR-RELATED"/>
    <property type="match status" value="1"/>
</dbReference>
<dbReference type="GO" id="GO:0000981">
    <property type="term" value="F:DNA-binding transcription factor activity, RNA polymerase II-specific"/>
    <property type="evidence" value="ECO:0007669"/>
    <property type="project" value="TreeGrafter"/>
</dbReference>
<dbReference type="PROSITE" id="PS50217">
    <property type="entry name" value="BZIP"/>
    <property type="match status" value="1"/>
</dbReference>
<dbReference type="GO" id="GO:0005634">
    <property type="term" value="C:nucleus"/>
    <property type="evidence" value="ECO:0007669"/>
    <property type="project" value="UniProtKB-SubCell"/>
</dbReference>
<evidence type="ECO:0000256" key="3">
    <source>
        <dbReference type="ARBA" id="ARBA00023125"/>
    </source>
</evidence>
<dbReference type="AlphaFoldDB" id="A0A1I8MXB5"/>
<accession>A0A1I8MXB5</accession>
<keyword evidence="3" id="KW-0238">DNA-binding</keyword>
<keyword evidence="6" id="KW-0175">Coiled coil</keyword>
<evidence type="ECO:0000256" key="6">
    <source>
        <dbReference type="SAM" id="Coils"/>
    </source>
</evidence>
<dbReference type="InterPro" id="IPR000837">
    <property type="entry name" value="AP-1"/>
</dbReference>
<dbReference type="CDD" id="cd14722">
    <property type="entry name" value="bZIP_ATF3"/>
    <property type="match status" value="1"/>
</dbReference>
<keyword evidence="5" id="KW-0539">Nucleus</keyword>
<dbReference type="GO" id="GO:0000978">
    <property type="term" value="F:RNA polymerase II cis-regulatory region sequence-specific DNA binding"/>
    <property type="evidence" value="ECO:0007669"/>
    <property type="project" value="TreeGrafter"/>
</dbReference>
<dbReference type="PANTHER" id="PTHR23351:SF24">
    <property type="entry name" value="ACTIVATING TRANSCRIPTION FACTOR 3-RELATED"/>
    <property type="match status" value="1"/>
</dbReference>
<keyword evidence="4" id="KW-0804">Transcription</keyword>
<dbReference type="PROSITE" id="PS00036">
    <property type="entry name" value="BZIP_BASIC"/>
    <property type="match status" value="1"/>
</dbReference>
<evidence type="ECO:0000259" key="8">
    <source>
        <dbReference type="PROSITE" id="PS50217"/>
    </source>
</evidence>
<evidence type="ECO:0000256" key="2">
    <source>
        <dbReference type="ARBA" id="ARBA00023015"/>
    </source>
</evidence>
<feature type="domain" description="BZIP" evidence="8">
    <location>
        <begin position="167"/>
        <end position="230"/>
    </location>
</feature>
<comment type="subcellular location">
    <subcellularLocation>
        <location evidence="1">Nucleus</location>
    </subcellularLocation>
</comment>
<dbReference type="EnsemblMetazoa" id="MDOA009377-RA">
    <property type="protein sequence ID" value="MDOA009377-PA"/>
    <property type="gene ID" value="MDOA009377"/>
</dbReference>
<feature type="compositionally biased region" description="Polar residues" evidence="7">
    <location>
        <begin position="121"/>
        <end position="133"/>
    </location>
</feature>
<evidence type="ECO:0000313" key="9">
    <source>
        <dbReference type="EnsemblMetazoa" id="MDOA009377-PA"/>
    </source>
</evidence>
<dbReference type="InterPro" id="IPR046347">
    <property type="entry name" value="bZIP_sf"/>
</dbReference>
<feature type="region of interest" description="Disordered" evidence="7">
    <location>
        <begin position="271"/>
        <end position="298"/>
    </location>
</feature>
<protein>
    <recommendedName>
        <fullName evidence="8">BZIP domain-containing protein</fullName>
    </recommendedName>
</protein>
<dbReference type="STRING" id="7370.A0A1I8MXB5"/>
<feature type="compositionally biased region" description="Low complexity" evidence="7">
    <location>
        <begin position="72"/>
        <end position="87"/>
    </location>
</feature>
<evidence type="ECO:0000256" key="7">
    <source>
        <dbReference type="SAM" id="MobiDB-lite"/>
    </source>
</evidence>
<dbReference type="SUPFAM" id="SSF57959">
    <property type="entry name" value="Leucine zipper domain"/>
    <property type="match status" value="1"/>
</dbReference>
<sequence length="607" mass="64615">MFNLNIPPSSLLGVEGSGGLCSKPNTPEILNSLIAMTNPLDNYNFNANNNNNSSASTPSSVTVRNFNNQNISQDSCHSSSSSTPLDSPANTNFTPSVQQTCSQLIKAGLKLSIQSKRKLSTCDSSSGSEQPMSKCSRPNDEYDETTDDDSEQKSCPNSVKGLTPEDEDRRRRRRERNKIAATKCRMKKRERTQNLIKEAEQLDNQNVDLKNQVRQLETERRKLLDMLKAHEPNCIHPGGLNLPSKLLQSPAFKYLADLNLEDVASGLNSANTSASASNVTNNNNSNPNSALQQATPQRTAIPPMSTIKFSRSNGFKAAAAVVSAALTNPVSIVSQLPSLAQNSPSVMHHQNAAVQLPNGYCKPSPTTHQELAYLNSPSQDSNSLCLAAALQVQTHLSNNTSTPTAHQNALNSSASSLVGGHSMADYIPNCDSGLGLSLAHTPTTCRTPISSNGGDSSALLASVASPMSCVSTPTTATEFVKNELVDSQSPYTTAQSAERFLFESNCDSFVDIKHAVNVHQPISHNHGGPTLLQNTNGGGNLLDFATTLMGGGNSSGSIVPFHEQISIKNDYLHEADLLAQLTGDGAEFVDLDTGVAAAFMANGGCLA</sequence>
<feature type="region of interest" description="Disordered" evidence="7">
    <location>
        <begin position="117"/>
        <end position="178"/>
    </location>
</feature>
<dbReference type="InterPro" id="IPR004827">
    <property type="entry name" value="bZIP"/>
</dbReference>